<keyword evidence="2" id="KW-1185">Reference proteome</keyword>
<dbReference type="PANTHER" id="PTHR36847:SF1">
    <property type="entry name" value="AMIDOLIGASE ENZYME"/>
    <property type="match status" value="1"/>
</dbReference>
<dbReference type="OrthoDB" id="5291055at2759"/>
<dbReference type="InterPro" id="IPR022025">
    <property type="entry name" value="Amidoligase_2"/>
</dbReference>
<dbReference type="Proteomes" id="UP000664534">
    <property type="component" value="Unassembled WGS sequence"/>
</dbReference>
<dbReference type="Pfam" id="PF12224">
    <property type="entry name" value="Amidoligase_2"/>
    <property type="match status" value="1"/>
</dbReference>
<sequence length="337" mass="38466">MPVTELQILVAVELGYEGLHESLKGIDPSDTGAYTWVLEKLYNHERTSEDGQWVEFSDDYHEDDPTPLQGCCLEVPSPTLDFYPNSEWIEGIKDHWKLLLKFGIAHINHNCATHVHIWPKGKKDWSLDQLKQIAKAVIYFEKAFEVISAPSRRNHDHTRHNKASNPELKDLEFAECCERIRKCTNNLELISTMQPGDSKAKAPTYAWNFMNTDRCFDEDIDDPEDEPVGTIVPPRLCVKTAGHCLIWVQLVVSFVQAAAQYDPEASLEKYEPNVAGLLMFICKSGSPDENGKDLLDIVFHGHLDNEQGVDTDSEMEKVFDERLKELRRLKPQSSLWA</sequence>
<evidence type="ECO:0000313" key="2">
    <source>
        <dbReference type="Proteomes" id="UP000664534"/>
    </source>
</evidence>
<proteinExistence type="predicted"/>
<dbReference type="AlphaFoldDB" id="A0A8H3IT57"/>
<organism evidence="1 2">
    <name type="scientific">Imshaugia aleurites</name>
    <dbReference type="NCBI Taxonomy" id="172621"/>
    <lineage>
        <taxon>Eukaryota</taxon>
        <taxon>Fungi</taxon>
        <taxon>Dikarya</taxon>
        <taxon>Ascomycota</taxon>
        <taxon>Pezizomycotina</taxon>
        <taxon>Lecanoromycetes</taxon>
        <taxon>OSLEUM clade</taxon>
        <taxon>Lecanoromycetidae</taxon>
        <taxon>Lecanorales</taxon>
        <taxon>Lecanorineae</taxon>
        <taxon>Parmeliaceae</taxon>
        <taxon>Imshaugia</taxon>
    </lineage>
</organism>
<gene>
    <name evidence="1" type="ORF">IMSHALPRED_006444</name>
</gene>
<protein>
    <submittedName>
        <fullName evidence="1">Uncharacterized protein</fullName>
    </submittedName>
</protein>
<evidence type="ECO:0000313" key="1">
    <source>
        <dbReference type="EMBL" id="CAF9925329.1"/>
    </source>
</evidence>
<comment type="caution">
    <text evidence="1">The sequence shown here is derived from an EMBL/GenBank/DDBJ whole genome shotgun (WGS) entry which is preliminary data.</text>
</comment>
<dbReference type="PANTHER" id="PTHR36847">
    <property type="entry name" value="AMIDOLIGASE ENZYME"/>
    <property type="match status" value="1"/>
</dbReference>
<dbReference type="EMBL" id="CAJPDT010000039">
    <property type="protein sequence ID" value="CAF9925329.1"/>
    <property type="molecule type" value="Genomic_DNA"/>
</dbReference>
<accession>A0A8H3IT57</accession>
<reference evidence="1" key="1">
    <citation type="submission" date="2021-03" db="EMBL/GenBank/DDBJ databases">
        <authorList>
            <person name="Tagirdzhanova G."/>
        </authorList>
    </citation>
    <scope>NUCLEOTIDE SEQUENCE</scope>
</reference>
<name>A0A8H3IT57_9LECA</name>